<evidence type="ECO:0000313" key="1">
    <source>
        <dbReference type="EMBL" id="MBE9144976.1"/>
    </source>
</evidence>
<dbReference type="GO" id="GO:0005524">
    <property type="term" value="F:ATP binding"/>
    <property type="evidence" value="ECO:0007669"/>
    <property type="project" value="UniProtKB-KW"/>
</dbReference>
<dbReference type="EMBL" id="JADEWU010000044">
    <property type="protein sequence ID" value="MBE9144976.1"/>
    <property type="molecule type" value="Genomic_DNA"/>
</dbReference>
<dbReference type="Proteomes" id="UP000640725">
    <property type="component" value="Unassembled WGS sequence"/>
</dbReference>
<gene>
    <name evidence="1" type="ORF">IQ236_17380</name>
</gene>
<reference evidence="1 2" key="1">
    <citation type="submission" date="2020-10" db="EMBL/GenBank/DDBJ databases">
        <authorList>
            <person name="Castelo-Branco R."/>
            <person name="Eusebio N."/>
            <person name="Adriana R."/>
            <person name="Vieira A."/>
            <person name="Brugerolle De Fraissinette N."/>
            <person name="Rezende De Castro R."/>
            <person name="Schneider M.P."/>
            <person name="Vasconcelos V."/>
            <person name="Leao P.N."/>
        </authorList>
    </citation>
    <scope>NUCLEOTIDE SEQUENCE [LARGE SCALE GENOMIC DNA]</scope>
    <source>
        <strain evidence="1 2">LEGE 06226</strain>
    </source>
</reference>
<accession>A0ABR9UGN2</accession>
<dbReference type="SUPFAM" id="SSF82808">
    <property type="entry name" value="Replication modulator SeqA, C-terminal DNA-binding domain"/>
    <property type="match status" value="1"/>
</dbReference>
<dbReference type="RefSeq" id="WP_193870464.1">
    <property type="nucleotide sequence ID" value="NZ_JADEWU010000044.1"/>
</dbReference>
<sequence>MTNPSVSPLNEIHAAIKSYNPFKNAGIVQEQNIWGKGFPDLTSLNKKASDTVFKALEQVKNSQSSHEKVTTLVWTASQGVGKTHNLKRIRKHLEKEGGGLFVYGNANKYSDLNLIKYQFQQTLANSLAYPGSQGVSQWQEVAAAMANEALKAINPNAAIASPPQLVNRFDQVYTNWLNQGKNLMTKLSQKVLQSKRQADPYFVRAILWTLSQDYSPLAIKWLAGDALDQTTADYLGLPSNFNKTNQERESYAFDSILKILNLVSHYNSVIICFDEIESLKVNDAGFTTPQVIAELVHNIYNSLTQSELGQGVIILTVLLPDTWLNSIYSTIKGGIVERMSKYTNGKPINLAPLNSNSIVDLVSLWLQEELYKPRHLTPPHPVYPFDENQLRAFGKEKPSVREVLDWCAEHFDVDAPLPDNPSERFKLALEQTSQSIPENYLEDNNFIAEVLALAFKTLKDECLEGETSSGEKLNSVVVQDIAEVEPKAMNQGWINFKLIGQEQDKPFKIGVAVIQQLHGISVGAGIKRLSDYKTYDLSRCCLVRSKDRKIKEQWDSYNVLNQMIEKQGGEWVDLSGEDLKPLINIYSVFQEKTNYRLSEEEVLEFSKELTKNNSLLVEILSKPSGHIEPDNDDDIELLKALTEHKKPNLQPDKLNTENGSKLLTTDITNGNDKALIDAFTEQNKLNPELDGKLLTTDITNGDDKALVNAFTEQNKLNPELDETNPKKEKNIAFLFNDSKYEVSSWKELLITVCNLMKSNHESEFDKVLDLKGRERYYFSNDPSQLKRSEQIQGTDIYVEINLSSEKIKKNVKNIIALFGYPEDSISFEIKGEN</sequence>
<proteinExistence type="predicted"/>
<keyword evidence="1" id="KW-0067">ATP-binding</keyword>
<comment type="caution">
    <text evidence="1">The sequence shown here is derived from an EMBL/GenBank/DDBJ whole genome shotgun (WGS) entry which is preliminary data.</text>
</comment>
<name>A0ABR9UGN2_9CYAN</name>
<organism evidence="1 2">
    <name type="scientific">Planktothrix mougeotii LEGE 06226</name>
    <dbReference type="NCBI Taxonomy" id="1828728"/>
    <lineage>
        <taxon>Bacteria</taxon>
        <taxon>Bacillati</taxon>
        <taxon>Cyanobacteriota</taxon>
        <taxon>Cyanophyceae</taxon>
        <taxon>Oscillatoriophycideae</taxon>
        <taxon>Oscillatoriales</taxon>
        <taxon>Microcoleaceae</taxon>
        <taxon>Planktothrix</taxon>
    </lineage>
</organism>
<protein>
    <submittedName>
        <fullName evidence="1">ATP-binding protein</fullName>
    </submittedName>
</protein>
<dbReference type="InterPro" id="IPR036835">
    <property type="entry name" value="SeqA_DNA-bd_C_sf"/>
</dbReference>
<keyword evidence="2" id="KW-1185">Reference proteome</keyword>
<dbReference type="Gene3D" id="1.20.1380.10">
    <property type="entry name" value="Replication modulator SeqA, C-terminal DNA-binding domain"/>
    <property type="match status" value="1"/>
</dbReference>
<evidence type="ECO:0000313" key="2">
    <source>
        <dbReference type="Proteomes" id="UP000640725"/>
    </source>
</evidence>
<keyword evidence="1" id="KW-0547">Nucleotide-binding</keyword>